<evidence type="ECO:0000256" key="4">
    <source>
        <dbReference type="ARBA" id="ARBA00012448"/>
    </source>
</evidence>
<dbReference type="InterPro" id="IPR037167">
    <property type="entry name" value="Peptidase_S11_C_sf"/>
</dbReference>
<sequence length="382" mass="41282">MKRSIAVFSSFIIFCGTLGGLNAHGAEPPEISAKAAVVISADTGEVIYAHNAAEKLPIASTTKIMTTLLCLESGGLYDEFIVDSEAIKVEGSSMGLREGDTVTKYALCCGMLLPSGNDAANAAAVKISGSIEKFAELMNKRAREMGLSKTYFVTPSGLEGEGHGSSAADMALLAREALKNDIFREICSQTSLKLRFGDPPYERWLKNTNKLLTMYDGVYGVKTGFTDEAGRCLVSACERDGKDLICVTLNDRNDWNDHMALYDYGFQTARTQEVPLPADISADIVGGSSEKLHLSAKESTISVTTAAGDISDFEFTVIGQPFLYAPINAGEEAGKLRVSFMGREVETVPLYADEDIAFEKKCADRKSLFAKIKENLGRFFSP</sequence>
<dbReference type="AlphaFoldDB" id="A0A1K1LMN8"/>
<dbReference type="Gene3D" id="2.60.410.10">
    <property type="entry name" value="D-Ala-D-Ala carboxypeptidase, C-terminal domain"/>
    <property type="match status" value="1"/>
</dbReference>
<dbReference type="Proteomes" id="UP000183461">
    <property type="component" value="Unassembled WGS sequence"/>
</dbReference>
<feature type="binding site" evidence="14">
    <location>
        <position position="222"/>
    </location>
    <ligand>
        <name>substrate</name>
    </ligand>
</feature>
<evidence type="ECO:0000256" key="9">
    <source>
        <dbReference type="ARBA" id="ARBA00022960"/>
    </source>
</evidence>
<comment type="function">
    <text evidence="1">Removes C-terminal D-alanyl residues from sugar-peptide cell wall precursors.</text>
</comment>
<dbReference type="UniPathway" id="UPA00219"/>
<dbReference type="EMBL" id="FPIP01000001">
    <property type="protein sequence ID" value="SFW12165.1"/>
    <property type="molecule type" value="Genomic_DNA"/>
</dbReference>
<dbReference type="InterPro" id="IPR012907">
    <property type="entry name" value="Peptidase_S11_C"/>
</dbReference>
<evidence type="ECO:0000256" key="1">
    <source>
        <dbReference type="ARBA" id="ARBA00003217"/>
    </source>
</evidence>
<dbReference type="GO" id="GO:0008360">
    <property type="term" value="P:regulation of cell shape"/>
    <property type="evidence" value="ECO:0007669"/>
    <property type="project" value="UniProtKB-KW"/>
</dbReference>
<comment type="pathway">
    <text evidence="2">Cell wall biogenesis; peptidoglycan biosynthesis.</text>
</comment>
<evidence type="ECO:0000256" key="2">
    <source>
        <dbReference type="ARBA" id="ARBA00004752"/>
    </source>
</evidence>
<keyword evidence="6" id="KW-0645">Protease</keyword>
<dbReference type="SUPFAM" id="SSF69189">
    <property type="entry name" value="Penicillin-binding protein associated domain"/>
    <property type="match status" value="1"/>
</dbReference>
<dbReference type="InterPro" id="IPR015956">
    <property type="entry name" value="Peniciliin-bd_prot_C_sf"/>
</dbReference>
<dbReference type="EC" id="3.4.16.4" evidence="4"/>
<feature type="active site" evidence="13">
    <location>
        <position position="115"/>
    </location>
</feature>
<gene>
    <name evidence="18" type="ORF">SAMN02910280_0584</name>
</gene>
<dbReference type="PANTHER" id="PTHR21581:SF33">
    <property type="entry name" value="D-ALANYL-D-ALANINE CARBOXYPEPTIDASE DACB"/>
    <property type="match status" value="1"/>
</dbReference>
<dbReference type="PRINTS" id="PR00725">
    <property type="entry name" value="DADACBPTASE1"/>
</dbReference>
<reference evidence="18 19" key="1">
    <citation type="submission" date="2016-11" db="EMBL/GenBank/DDBJ databases">
        <authorList>
            <person name="Jaros S."/>
            <person name="Januszkiewicz K."/>
            <person name="Wedrychowicz H."/>
        </authorList>
    </citation>
    <scope>NUCLEOTIDE SEQUENCE [LARGE SCALE GENOMIC DNA]</scope>
    <source>
        <strain evidence="18 19">YL228</strain>
    </source>
</reference>
<keyword evidence="10" id="KW-0573">Peptidoglycan synthesis</keyword>
<keyword evidence="5 18" id="KW-0121">Carboxypeptidase</keyword>
<comment type="similarity">
    <text evidence="3 15">Belongs to the peptidase S11 family.</text>
</comment>
<evidence type="ECO:0000256" key="11">
    <source>
        <dbReference type="ARBA" id="ARBA00023316"/>
    </source>
</evidence>
<dbReference type="InterPro" id="IPR012338">
    <property type="entry name" value="Beta-lactam/transpept-like"/>
</dbReference>
<evidence type="ECO:0000259" key="17">
    <source>
        <dbReference type="Pfam" id="PF07943"/>
    </source>
</evidence>
<name>A0A1K1LMN8_RUMFL</name>
<dbReference type="RefSeq" id="WP_072299001.1">
    <property type="nucleotide sequence ID" value="NZ_FPIP01000001.1"/>
</dbReference>
<evidence type="ECO:0000256" key="5">
    <source>
        <dbReference type="ARBA" id="ARBA00022645"/>
    </source>
</evidence>
<dbReference type="Gene3D" id="3.40.710.10">
    <property type="entry name" value="DD-peptidase/beta-lactamase superfamily"/>
    <property type="match status" value="1"/>
</dbReference>
<dbReference type="InterPro" id="IPR001967">
    <property type="entry name" value="Peptidase_S11_N"/>
</dbReference>
<dbReference type="GO" id="GO:0009252">
    <property type="term" value="P:peptidoglycan biosynthetic process"/>
    <property type="evidence" value="ECO:0007669"/>
    <property type="project" value="UniProtKB-UniPathway"/>
</dbReference>
<feature type="active site" description="Acyl-ester intermediate" evidence="13">
    <location>
        <position position="60"/>
    </location>
</feature>
<evidence type="ECO:0000256" key="12">
    <source>
        <dbReference type="ARBA" id="ARBA00034000"/>
    </source>
</evidence>
<feature type="domain" description="Peptidase S11 D-alanyl-D-alanine carboxypeptidase A N-terminal" evidence="16">
    <location>
        <begin position="25"/>
        <end position="252"/>
    </location>
</feature>
<evidence type="ECO:0000256" key="6">
    <source>
        <dbReference type="ARBA" id="ARBA00022670"/>
    </source>
</evidence>
<dbReference type="Pfam" id="PF00768">
    <property type="entry name" value="Peptidase_S11"/>
    <property type="match status" value="1"/>
</dbReference>
<feature type="domain" description="Peptidase S11 D-Ala-D-Ala carboxypeptidase A C-terminal" evidence="17">
    <location>
        <begin position="283"/>
        <end position="356"/>
    </location>
</feature>
<evidence type="ECO:0000256" key="7">
    <source>
        <dbReference type="ARBA" id="ARBA00022729"/>
    </source>
</evidence>
<evidence type="ECO:0000259" key="16">
    <source>
        <dbReference type="Pfam" id="PF00768"/>
    </source>
</evidence>
<evidence type="ECO:0000256" key="10">
    <source>
        <dbReference type="ARBA" id="ARBA00022984"/>
    </source>
</evidence>
<evidence type="ECO:0000256" key="15">
    <source>
        <dbReference type="RuleBase" id="RU004016"/>
    </source>
</evidence>
<keyword evidence="11" id="KW-0961">Cell wall biogenesis/degradation</keyword>
<evidence type="ECO:0000256" key="3">
    <source>
        <dbReference type="ARBA" id="ARBA00007164"/>
    </source>
</evidence>
<evidence type="ECO:0000313" key="19">
    <source>
        <dbReference type="Proteomes" id="UP000183461"/>
    </source>
</evidence>
<dbReference type="SUPFAM" id="SSF56601">
    <property type="entry name" value="beta-lactamase/transpeptidase-like"/>
    <property type="match status" value="1"/>
</dbReference>
<proteinExistence type="inferred from homology"/>
<dbReference type="InterPro" id="IPR018044">
    <property type="entry name" value="Peptidase_S11"/>
</dbReference>
<organism evidence="18 19">
    <name type="scientific">Ruminococcus flavefaciens</name>
    <dbReference type="NCBI Taxonomy" id="1265"/>
    <lineage>
        <taxon>Bacteria</taxon>
        <taxon>Bacillati</taxon>
        <taxon>Bacillota</taxon>
        <taxon>Clostridia</taxon>
        <taxon>Eubacteriales</taxon>
        <taxon>Oscillospiraceae</taxon>
        <taxon>Ruminococcus</taxon>
    </lineage>
</organism>
<evidence type="ECO:0000313" key="18">
    <source>
        <dbReference type="EMBL" id="SFW12165.1"/>
    </source>
</evidence>
<dbReference type="GO" id="GO:0071555">
    <property type="term" value="P:cell wall organization"/>
    <property type="evidence" value="ECO:0007669"/>
    <property type="project" value="UniProtKB-KW"/>
</dbReference>
<feature type="active site" description="Proton acceptor" evidence="13">
    <location>
        <position position="63"/>
    </location>
</feature>
<dbReference type="PANTHER" id="PTHR21581">
    <property type="entry name" value="D-ALANYL-D-ALANINE CARBOXYPEPTIDASE"/>
    <property type="match status" value="1"/>
</dbReference>
<dbReference type="Pfam" id="PF07943">
    <property type="entry name" value="PBP5_C"/>
    <property type="match status" value="1"/>
</dbReference>
<evidence type="ECO:0000256" key="8">
    <source>
        <dbReference type="ARBA" id="ARBA00022801"/>
    </source>
</evidence>
<protein>
    <recommendedName>
        <fullName evidence="4">serine-type D-Ala-D-Ala carboxypeptidase</fullName>
        <ecNumber evidence="4">3.4.16.4</ecNumber>
    </recommendedName>
</protein>
<keyword evidence="9" id="KW-0133">Cell shape</keyword>
<dbReference type="GO" id="GO:0009002">
    <property type="term" value="F:serine-type D-Ala-D-Ala carboxypeptidase activity"/>
    <property type="evidence" value="ECO:0007669"/>
    <property type="project" value="UniProtKB-EC"/>
</dbReference>
<evidence type="ECO:0000256" key="14">
    <source>
        <dbReference type="PIRSR" id="PIRSR618044-2"/>
    </source>
</evidence>
<keyword evidence="8" id="KW-0378">Hydrolase</keyword>
<comment type="catalytic activity">
    <reaction evidence="12">
        <text>Preferential cleavage: (Ac)2-L-Lys-D-Ala-|-D-Ala. Also transpeptidation of peptidyl-alanyl moieties that are N-acyl substituents of D-alanine.</text>
        <dbReference type="EC" id="3.4.16.4"/>
    </reaction>
</comment>
<dbReference type="GO" id="GO:0006508">
    <property type="term" value="P:proteolysis"/>
    <property type="evidence" value="ECO:0007669"/>
    <property type="project" value="UniProtKB-KW"/>
</dbReference>
<keyword evidence="7" id="KW-0732">Signal</keyword>
<evidence type="ECO:0000256" key="13">
    <source>
        <dbReference type="PIRSR" id="PIRSR618044-1"/>
    </source>
</evidence>
<accession>A0A1K1LMN8</accession>